<keyword evidence="4" id="KW-1185">Reference proteome</keyword>
<sequence length="733" mass="83227">MLKKLVIALGLSFLMSTAIAQSNLQIPRAQSAPQLSDFVSGVPANAGLKIQDFKQRSPGDGTPASQETSAYLSYDDTHFYAVFVAKDDPALIRARIAKREDFVGDDFVILELDTFHDKRRSFTFFVNPHGVQLDSKRTEGFDPDDNFDTQWESEGQLTADGYVTRLAIPLKSLRFKNADVQTWGVAVGRVIARLNEESFWPHITKQMAGIVPQFATMTIPEKLSAGRNAQLNPFVYIGNSRALNTDDAGKPLWQQDSKVQFGLDAKWVLGDASAIDLTIKPDFSEVESDEPQIVIDKRYEVLFPEKRPFFLENASFFQTPNSLFFSRRISQPQAGMRLTGRSGSWAYGGLLIDDQAASEDIDATAHIAMARVQNDVNHDVSLGGLVTDRRLADTRDSVAGIDGRYQLDENWIFQMQLARSQTQRGEISERGHLNFLEAKHHGKHLELLLKYLDISQHFADSLAFLPRTDVKQLKQEAKYLWHVEDHDHLQKLGAVLNTDVARNQQNQLQDWTINLGMLAEASRDSWLEVFTRQAFEKYERREYRKQGWLVNAGSSWFDWLSAMTEFGIMDSINYTPAQGLPSFMGRGRSVDLTLTFKPHPRWRLEEKLLWNDLQTTHQTSGVPTDSRSVYRNVMWRTKLSYQHNRFLGVRVIADYHQLASNPRLSALPSGKQLNTDLQISYMLSPGTSVIAGYGNRQENLALIGNPQHLQRTEDLSLRTGRRAFVKLNYLYQL</sequence>
<dbReference type="SUPFAM" id="SSF49344">
    <property type="entry name" value="CBD9-like"/>
    <property type="match status" value="1"/>
</dbReference>
<dbReference type="InterPro" id="IPR045670">
    <property type="entry name" value="DUF5916"/>
</dbReference>
<evidence type="ECO:0000256" key="1">
    <source>
        <dbReference type="SAM" id="SignalP"/>
    </source>
</evidence>
<dbReference type="CDD" id="cd09618">
    <property type="entry name" value="CBM9_like_2"/>
    <property type="match status" value="1"/>
</dbReference>
<dbReference type="Proteomes" id="UP000648257">
    <property type="component" value="Unassembled WGS sequence"/>
</dbReference>
<evidence type="ECO:0000313" key="4">
    <source>
        <dbReference type="Proteomes" id="UP000648257"/>
    </source>
</evidence>
<dbReference type="EMBL" id="JACOFW010000010">
    <property type="protein sequence ID" value="MBC3807856.1"/>
    <property type="molecule type" value="Genomic_DNA"/>
</dbReference>
<protein>
    <submittedName>
        <fullName evidence="3">Carbohydrate binding family 9 domain-containing protein</fullName>
    </submittedName>
</protein>
<name>A0ABR6X672_9BURK</name>
<comment type="caution">
    <text evidence="3">The sequence shown here is derived from an EMBL/GenBank/DDBJ whole genome shotgun (WGS) entry which is preliminary data.</text>
</comment>
<proteinExistence type="predicted"/>
<feature type="chain" id="PRO_5047365923" evidence="1">
    <location>
        <begin position="21"/>
        <end position="733"/>
    </location>
</feature>
<gene>
    <name evidence="3" type="ORF">H8K52_10920</name>
</gene>
<dbReference type="RefSeq" id="WP_186922931.1">
    <property type="nucleotide sequence ID" value="NZ_JACOFW010000010.1"/>
</dbReference>
<evidence type="ECO:0000259" key="2">
    <source>
        <dbReference type="Pfam" id="PF19313"/>
    </source>
</evidence>
<reference evidence="3 4" key="1">
    <citation type="submission" date="2020-08" db="EMBL/GenBank/DDBJ databases">
        <title>Novel species isolated from subtropical streams in China.</title>
        <authorList>
            <person name="Lu H."/>
        </authorList>
    </citation>
    <scope>NUCLEOTIDE SEQUENCE [LARGE SCALE GENOMIC DNA]</scope>
    <source>
        <strain evidence="3 4">KACC 16656</strain>
    </source>
</reference>
<keyword evidence="1" id="KW-0732">Signal</keyword>
<evidence type="ECO:0000313" key="3">
    <source>
        <dbReference type="EMBL" id="MBC3807856.1"/>
    </source>
</evidence>
<accession>A0ABR6X672</accession>
<feature type="signal peptide" evidence="1">
    <location>
        <begin position="1"/>
        <end position="20"/>
    </location>
</feature>
<dbReference type="Pfam" id="PF19313">
    <property type="entry name" value="DUF5916"/>
    <property type="match status" value="1"/>
</dbReference>
<feature type="domain" description="DUF5916" evidence="2">
    <location>
        <begin position="255"/>
        <end position="331"/>
    </location>
</feature>
<organism evidence="3 4">
    <name type="scientific">Undibacterium seohonense</name>
    <dbReference type="NCBI Taxonomy" id="1344950"/>
    <lineage>
        <taxon>Bacteria</taxon>
        <taxon>Pseudomonadati</taxon>
        <taxon>Pseudomonadota</taxon>
        <taxon>Betaproteobacteria</taxon>
        <taxon>Burkholderiales</taxon>
        <taxon>Oxalobacteraceae</taxon>
        <taxon>Undibacterium</taxon>
    </lineage>
</organism>
<dbReference type="Gene3D" id="2.60.40.1190">
    <property type="match status" value="1"/>
</dbReference>